<evidence type="ECO:0000313" key="4">
    <source>
        <dbReference type="Proteomes" id="UP000184251"/>
    </source>
</evidence>
<feature type="transmembrane region" description="Helical" evidence="1">
    <location>
        <begin position="42"/>
        <end position="64"/>
    </location>
</feature>
<dbReference type="GO" id="GO:0004175">
    <property type="term" value="F:endopeptidase activity"/>
    <property type="evidence" value="ECO:0007669"/>
    <property type="project" value="UniProtKB-ARBA"/>
</dbReference>
<keyword evidence="4" id="KW-1185">Reference proteome</keyword>
<dbReference type="GO" id="GO:0006508">
    <property type="term" value="P:proteolysis"/>
    <property type="evidence" value="ECO:0007669"/>
    <property type="project" value="UniProtKB-KW"/>
</dbReference>
<organism evidence="3 4">
    <name type="scientific">Alkalibacter saccharofermentans DSM 14828</name>
    <dbReference type="NCBI Taxonomy" id="1120975"/>
    <lineage>
        <taxon>Bacteria</taxon>
        <taxon>Bacillati</taxon>
        <taxon>Bacillota</taxon>
        <taxon>Clostridia</taxon>
        <taxon>Eubacteriales</taxon>
        <taxon>Eubacteriaceae</taxon>
        <taxon>Alkalibacter</taxon>
    </lineage>
</organism>
<dbReference type="OrthoDB" id="2035856at2"/>
<feature type="transmembrane region" description="Helical" evidence="1">
    <location>
        <begin position="218"/>
        <end position="239"/>
    </location>
</feature>
<feature type="transmembrane region" description="Helical" evidence="1">
    <location>
        <begin position="85"/>
        <end position="106"/>
    </location>
</feature>
<accession>A0A1M4WCA6</accession>
<sequence length="241" mass="26798">MNKVLKSILWVLFLSLILLGVPRLSGMIANLFDYQATDPDGAYAWISVRHMFQALIFVIFIVVLNIFKPLEYGFGWGNKEVGKKYVLSFTVIFCAGSFVSHLLTILTSSFQQFPYPLTASNIIGQLSFQLLLSGPSEELIFRAFAITMLGIVIKNRGFNGKASAANIIAAVIFGLAHMSFSFAPFAVVYNPFQVVMATVLGLFYGDCYEKSKSMYYPMMMHSISNIVMVGLTIIATFILSR</sequence>
<dbReference type="Proteomes" id="UP000184251">
    <property type="component" value="Unassembled WGS sequence"/>
</dbReference>
<feature type="transmembrane region" description="Helical" evidence="1">
    <location>
        <begin position="167"/>
        <end position="189"/>
    </location>
</feature>
<feature type="domain" description="CAAX prenyl protease 2/Lysostaphin resistance protein A-like" evidence="2">
    <location>
        <begin position="123"/>
        <end position="227"/>
    </location>
</feature>
<keyword evidence="3" id="KW-0378">Hydrolase</keyword>
<dbReference type="RefSeq" id="WP_073270173.1">
    <property type="nucleotide sequence ID" value="NZ_FQTU01000007.1"/>
</dbReference>
<evidence type="ECO:0000256" key="1">
    <source>
        <dbReference type="SAM" id="Phobius"/>
    </source>
</evidence>
<keyword evidence="3" id="KW-0645">Protease</keyword>
<protein>
    <submittedName>
        <fullName evidence="3">CAAX protease self-immunity</fullName>
    </submittedName>
</protein>
<gene>
    <name evidence="3" type="ORF">SAMN02746064_01192</name>
</gene>
<name>A0A1M4WCA6_9FIRM</name>
<dbReference type="EMBL" id="FQTU01000007">
    <property type="protein sequence ID" value="SHE78898.1"/>
    <property type="molecule type" value="Genomic_DNA"/>
</dbReference>
<evidence type="ECO:0000313" key="3">
    <source>
        <dbReference type="EMBL" id="SHE78898.1"/>
    </source>
</evidence>
<proteinExistence type="predicted"/>
<dbReference type="AlphaFoldDB" id="A0A1M4WCA6"/>
<dbReference type="GO" id="GO:0080120">
    <property type="term" value="P:CAAX-box protein maturation"/>
    <property type="evidence" value="ECO:0007669"/>
    <property type="project" value="UniProtKB-ARBA"/>
</dbReference>
<dbReference type="Pfam" id="PF02517">
    <property type="entry name" value="Rce1-like"/>
    <property type="match status" value="1"/>
</dbReference>
<feature type="transmembrane region" description="Helical" evidence="1">
    <location>
        <begin position="139"/>
        <end position="155"/>
    </location>
</feature>
<dbReference type="InterPro" id="IPR003675">
    <property type="entry name" value="Rce1/LyrA-like_dom"/>
</dbReference>
<keyword evidence="1" id="KW-0812">Transmembrane</keyword>
<keyword evidence="1" id="KW-0472">Membrane</keyword>
<reference evidence="3 4" key="1">
    <citation type="submission" date="2016-11" db="EMBL/GenBank/DDBJ databases">
        <authorList>
            <person name="Jaros S."/>
            <person name="Januszkiewicz K."/>
            <person name="Wedrychowicz H."/>
        </authorList>
    </citation>
    <scope>NUCLEOTIDE SEQUENCE [LARGE SCALE GENOMIC DNA]</scope>
    <source>
        <strain evidence="3 4">DSM 14828</strain>
    </source>
</reference>
<keyword evidence="1" id="KW-1133">Transmembrane helix</keyword>
<evidence type="ECO:0000259" key="2">
    <source>
        <dbReference type="Pfam" id="PF02517"/>
    </source>
</evidence>